<evidence type="ECO:0000259" key="2">
    <source>
        <dbReference type="Pfam" id="PF04492"/>
    </source>
</evidence>
<evidence type="ECO:0000313" key="4">
    <source>
        <dbReference type="Proteomes" id="UP000288459"/>
    </source>
</evidence>
<feature type="compositionally biased region" description="Low complexity" evidence="1">
    <location>
        <begin position="162"/>
        <end position="172"/>
    </location>
</feature>
<dbReference type="GO" id="GO:0006260">
    <property type="term" value="P:DNA replication"/>
    <property type="evidence" value="ECO:0007669"/>
    <property type="project" value="InterPro"/>
</dbReference>
<reference evidence="3 4" key="1">
    <citation type="submission" date="2017-08" db="EMBL/GenBank/DDBJ databases">
        <title>Sequencing of Escherichia coli CCPM 6219.</title>
        <authorList>
            <person name="Liu S.-L."/>
            <person name="Zhou Y.-J."/>
            <person name="Zhao M.-F."/>
        </authorList>
    </citation>
    <scope>NUCLEOTIDE SEQUENCE [LARGE SCALE GENOMIC DNA]</scope>
    <source>
        <strain evidence="3 4">CCPM 6219</strain>
    </source>
</reference>
<protein>
    <submittedName>
        <fullName evidence="3">Replication protein</fullName>
    </submittedName>
</protein>
<comment type="caution">
    <text evidence="3">The sequence shown here is derived from an EMBL/GenBank/DDBJ whole genome shotgun (WGS) entry which is preliminary data.</text>
</comment>
<dbReference type="Pfam" id="PF04492">
    <property type="entry name" value="Phage_rep_O"/>
    <property type="match status" value="1"/>
</dbReference>
<sequence length="311" mass="35088">MENQKSGYVPLYRSIKKKSWAKDVFLRALWENLLIDAARQPYTAFFKGKQWPLQPGQLVVTAADLGLQLCDRQGNPTSRDAVERMLSVFVREGMISIEGEKRKGRVITITNYVEYAQKMDDLPAHKAAHTSAQDEASDGAGSDGYAAHKPAQLPAHHEQEGNNKNINNLSSENSDESSDARLKKFLSAHPDAVVHTPSGAKWGTAEDLKTAQWISTRVKVINPACKAPDMTSWSNTVRLMRQIDNRSHQDICALYDWASKHHFWQTNVLSPESLRKQWDKLTMQRNAGGEQRTVKPDLDFNNTDWAYGVIR</sequence>
<proteinExistence type="predicted"/>
<feature type="region of interest" description="Disordered" evidence="1">
    <location>
        <begin position="125"/>
        <end position="180"/>
    </location>
</feature>
<feature type="compositionally biased region" description="Low complexity" evidence="1">
    <location>
        <begin position="131"/>
        <end position="147"/>
    </location>
</feature>
<gene>
    <name evidence="3" type="ORF">CIG67_04180</name>
</gene>
<evidence type="ECO:0000256" key="1">
    <source>
        <dbReference type="SAM" id="MobiDB-lite"/>
    </source>
</evidence>
<feature type="domain" description="Bacteriophage lambda Replication protein O N-terminal" evidence="2">
    <location>
        <begin position="1"/>
        <end position="112"/>
    </location>
</feature>
<dbReference type="AlphaFoldDB" id="A0A8B3MB74"/>
<dbReference type="Proteomes" id="UP000288459">
    <property type="component" value="Unassembled WGS sequence"/>
</dbReference>
<evidence type="ECO:0000313" key="3">
    <source>
        <dbReference type="EMBL" id="RVE15771.1"/>
    </source>
</evidence>
<organism evidence="3 4">
    <name type="scientific">Escherichia coli</name>
    <dbReference type="NCBI Taxonomy" id="562"/>
    <lineage>
        <taxon>Bacteria</taxon>
        <taxon>Pseudomonadati</taxon>
        <taxon>Pseudomonadota</taxon>
        <taxon>Gammaproteobacteria</taxon>
        <taxon>Enterobacterales</taxon>
        <taxon>Enterobacteriaceae</taxon>
        <taxon>Escherichia</taxon>
    </lineage>
</organism>
<dbReference type="EMBL" id="NPIM01000084">
    <property type="protein sequence ID" value="RVE15771.1"/>
    <property type="molecule type" value="Genomic_DNA"/>
</dbReference>
<dbReference type="InterPro" id="IPR006497">
    <property type="entry name" value="Phage_lambda_VrpO_N"/>
</dbReference>
<name>A0A8B3MB74_ECOLX</name>
<accession>A0A8B3MB74</accession>
<dbReference type="RefSeq" id="WP_085451693.1">
    <property type="nucleotide sequence ID" value="NZ_JAKVWY010000154.1"/>
</dbReference>